<dbReference type="AlphaFoldDB" id="A0AAD1AE39"/>
<name>A0AAD1AE39_9MICO</name>
<evidence type="ECO:0000259" key="1">
    <source>
        <dbReference type="Pfam" id="PF13274"/>
    </source>
</evidence>
<protein>
    <submittedName>
        <fullName evidence="2">DUF4065 domain-containing protein</fullName>
    </submittedName>
</protein>
<sequence length="154" mass="17043">MTVSASHLANSFLRRAFADDVPTTPMTLQRLLYVSASEYGKRTGDELLGEAFLAWLYGPVQRGVYDQFRGYRSQPIRTYAKDARGTAFAVHERSHPVLRTVLTDVWSAAKMLPDGMLACALRAPDSAWSTTPQGTRIPAAAVHGDLSYRQLLNL</sequence>
<organism evidence="2 3">
    <name type="scientific">Rathayibacter iranicus</name>
    <dbReference type="NCBI Taxonomy" id="59737"/>
    <lineage>
        <taxon>Bacteria</taxon>
        <taxon>Bacillati</taxon>
        <taxon>Actinomycetota</taxon>
        <taxon>Actinomycetes</taxon>
        <taxon>Micrococcales</taxon>
        <taxon>Microbacteriaceae</taxon>
        <taxon>Rathayibacter</taxon>
    </lineage>
</organism>
<dbReference type="Pfam" id="PF13274">
    <property type="entry name" value="SocA_Panacea"/>
    <property type="match status" value="1"/>
</dbReference>
<dbReference type="Proteomes" id="UP000283946">
    <property type="component" value="Chromosome"/>
</dbReference>
<evidence type="ECO:0000313" key="2">
    <source>
        <dbReference type="EMBL" id="AZZ54939.1"/>
    </source>
</evidence>
<evidence type="ECO:0000313" key="3">
    <source>
        <dbReference type="Proteomes" id="UP000283946"/>
    </source>
</evidence>
<feature type="domain" description="Antitoxin SocA-like Panacea" evidence="1">
    <location>
        <begin position="28"/>
        <end position="91"/>
    </location>
</feature>
<proteinExistence type="predicted"/>
<reference evidence="2 3" key="1">
    <citation type="submission" date="2018-03" db="EMBL/GenBank/DDBJ databases">
        <title>Bacteriophage NCPPB3778 and a type I-E CRISPR drive the evolution of the US Biological Select Agent, Rathayibacter toxicus.</title>
        <authorList>
            <person name="Davis E.W.II."/>
            <person name="Tabima J.F."/>
            <person name="Weisberg A.J."/>
            <person name="Dantas Lopes L."/>
            <person name="Wiseman M.S."/>
            <person name="Wiseman M.S."/>
            <person name="Pupko T."/>
            <person name="Belcher M.S."/>
            <person name="Sechler A.J."/>
            <person name="Tancos M.A."/>
            <person name="Schroeder B.K."/>
            <person name="Murray T.D."/>
            <person name="Luster D.G."/>
            <person name="Schneider W.L."/>
            <person name="Rogers E."/>
            <person name="Andreote F.D."/>
            <person name="Grunwald N.J."/>
            <person name="Putnam M.L."/>
            <person name="Chang J.H."/>
        </authorList>
    </citation>
    <scope>NUCLEOTIDE SEQUENCE [LARGE SCALE GENOMIC DNA]</scope>
    <source>
        <strain evidence="2 3">NCCPB 2253</strain>
    </source>
</reference>
<dbReference type="KEGG" id="ria:C7V51_02845"/>
<dbReference type="InterPro" id="IPR025272">
    <property type="entry name" value="SocA_Panacea"/>
</dbReference>
<accession>A0AAD1AE39</accession>
<gene>
    <name evidence="2" type="ORF">C7V51_02845</name>
</gene>
<dbReference type="EMBL" id="CP028130">
    <property type="protein sequence ID" value="AZZ54939.1"/>
    <property type="molecule type" value="Genomic_DNA"/>
</dbReference>